<evidence type="ECO:0000313" key="1">
    <source>
        <dbReference type="EMBL" id="GLW74490.1"/>
    </source>
</evidence>
<reference evidence="1" key="1">
    <citation type="submission" date="2023-02" db="EMBL/GenBank/DDBJ databases">
        <title>Kitasatospora phosalacinea NBRC 14627.</title>
        <authorList>
            <person name="Ichikawa N."/>
            <person name="Sato H."/>
            <person name="Tonouchi N."/>
        </authorList>
    </citation>
    <scope>NUCLEOTIDE SEQUENCE</scope>
    <source>
        <strain evidence="1">NBRC 14627</strain>
    </source>
</reference>
<evidence type="ECO:0008006" key="3">
    <source>
        <dbReference type="Google" id="ProtNLM"/>
    </source>
</evidence>
<dbReference type="EMBL" id="BSSA01000035">
    <property type="protein sequence ID" value="GLW74490.1"/>
    <property type="molecule type" value="Genomic_DNA"/>
</dbReference>
<evidence type="ECO:0000313" key="2">
    <source>
        <dbReference type="Proteomes" id="UP001165041"/>
    </source>
</evidence>
<dbReference type="InterPro" id="IPR014942">
    <property type="entry name" value="AbiEii"/>
</dbReference>
<comment type="caution">
    <text evidence="1">The sequence shown here is derived from an EMBL/GenBank/DDBJ whole genome shotgun (WGS) entry which is preliminary data.</text>
</comment>
<name>A0A9W6QCA7_9ACTN</name>
<protein>
    <recommendedName>
        <fullName evidence="3">Nucleotidyl transferase AbiEii/AbiGii toxin family protein</fullName>
    </recommendedName>
</protein>
<organism evidence="1 2">
    <name type="scientific">Kitasatospora phosalacinea</name>
    <dbReference type="NCBI Taxonomy" id="2065"/>
    <lineage>
        <taxon>Bacteria</taxon>
        <taxon>Bacillati</taxon>
        <taxon>Actinomycetota</taxon>
        <taxon>Actinomycetes</taxon>
        <taxon>Kitasatosporales</taxon>
        <taxon>Streptomycetaceae</taxon>
        <taxon>Kitasatospora</taxon>
    </lineage>
</organism>
<sequence>MGKTYASPGAFRAALNQAARKAAKEHGLNIAELMSVFYFSRLAARVFTVDPSGWLIKGGQALLVRYEGFARLSRDLDLQTTSPDLSVDEAVAAIVKAAGHQLDDHLRFVPRPAKLHGDPTKGAELPLDVYLGTTKVHSVKVDIVVGRTTTGTPEPRVLAPLVALEWPVEWPQAMLYPVVDHVVDKICAMYEAHISGSSNRHRDLADLLLLAQNETLDGPTTHSALRHEADLRTAKGSTVTLPATFTLPDQGWIEGYPQAAALVIGLKGCQDIPSATPHAKAFLDPLFAEEPPCGSWDPLTGTWS</sequence>
<proteinExistence type="predicted"/>
<dbReference type="AlphaFoldDB" id="A0A9W6QCA7"/>
<gene>
    <name evidence="1" type="ORF">Kpho02_67880</name>
</gene>
<dbReference type="RefSeq" id="WP_285740072.1">
    <property type="nucleotide sequence ID" value="NZ_BSSA01000035.1"/>
</dbReference>
<dbReference type="Proteomes" id="UP001165041">
    <property type="component" value="Unassembled WGS sequence"/>
</dbReference>
<dbReference type="Pfam" id="PF08843">
    <property type="entry name" value="AbiEii"/>
    <property type="match status" value="1"/>
</dbReference>
<accession>A0A9W6QCA7</accession>